<name>A0A5C6CUV6_9BACT</name>
<evidence type="ECO:0000256" key="3">
    <source>
        <dbReference type="SAM" id="Phobius"/>
    </source>
</evidence>
<keyword evidence="3" id="KW-0812">Transmembrane</keyword>
<evidence type="ECO:0000313" key="6">
    <source>
        <dbReference type="Proteomes" id="UP000318437"/>
    </source>
</evidence>
<evidence type="ECO:0000256" key="1">
    <source>
        <dbReference type="ARBA" id="ARBA00004196"/>
    </source>
</evidence>
<reference evidence="5 6" key="1">
    <citation type="submission" date="2019-02" db="EMBL/GenBank/DDBJ databases">
        <title>Deep-cultivation of Planctomycetes and their phenomic and genomic characterization uncovers novel biology.</title>
        <authorList>
            <person name="Wiegand S."/>
            <person name="Jogler M."/>
            <person name="Boedeker C."/>
            <person name="Pinto D."/>
            <person name="Vollmers J."/>
            <person name="Rivas-Marin E."/>
            <person name="Kohn T."/>
            <person name="Peeters S.H."/>
            <person name="Heuer A."/>
            <person name="Rast P."/>
            <person name="Oberbeckmann S."/>
            <person name="Bunk B."/>
            <person name="Jeske O."/>
            <person name="Meyerdierks A."/>
            <person name="Storesund J.E."/>
            <person name="Kallscheuer N."/>
            <person name="Luecker S."/>
            <person name="Lage O.M."/>
            <person name="Pohl T."/>
            <person name="Merkel B.J."/>
            <person name="Hornburger P."/>
            <person name="Mueller R.-W."/>
            <person name="Bruemmer F."/>
            <person name="Labrenz M."/>
            <person name="Spormann A.M."/>
            <person name="Op Den Camp H."/>
            <person name="Overmann J."/>
            <person name="Amann R."/>
            <person name="Jetten M.S.M."/>
            <person name="Mascher T."/>
            <person name="Medema M.H."/>
            <person name="Devos D.P."/>
            <person name="Kaster A.-K."/>
            <person name="Ovreas L."/>
            <person name="Rohde M."/>
            <person name="Galperin M.Y."/>
            <person name="Jogler C."/>
        </authorList>
    </citation>
    <scope>NUCLEOTIDE SEQUENCE [LARGE SCALE GENOMIC DNA]</scope>
    <source>
        <strain evidence="5 6">Pla144</strain>
    </source>
</reference>
<dbReference type="Proteomes" id="UP000318437">
    <property type="component" value="Unassembled WGS sequence"/>
</dbReference>
<keyword evidence="2" id="KW-0175">Coiled coil</keyword>
<gene>
    <name evidence="5" type="ORF">Pla144_22070</name>
</gene>
<dbReference type="InterPro" id="IPR050465">
    <property type="entry name" value="UPF0194_transport"/>
</dbReference>
<comment type="subcellular location">
    <subcellularLocation>
        <location evidence="1">Cell envelope</location>
    </subcellularLocation>
</comment>
<dbReference type="GO" id="GO:0030313">
    <property type="term" value="C:cell envelope"/>
    <property type="evidence" value="ECO:0007669"/>
    <property type="project" value="UniProtKB-SubCell"/>
</dbReference>
<dbReference type="SUPFAM" id="SSF111369">
    <property type="entry name" value="HlyD-like secretion proteins"/>
    <property type="match status" value="1"/>
</dbReference>
<evidence type="ECO:0000259" key="4">
    <source>
        <dbReference type="Pfam" id="PF25973"/>
    </source>
</evidence>
<dbReference type="Gene3D" id="2.40.50.100">
    <property type="match status" value="1"/>
</dbReference>
<keyword evidence="3" id="KW-1133">Transmembrane helix</keyword>
<feature type="domain" description="CzcB-like barrel-sandwich hybrid" evidence="4">
    <location>
        <begin position="418"/>
        <end position="556"/>
    </location>
</feature>
<dbReference type="InterPro" id="IPR058647">
    <property type="entry name" value="BSH_CzcB-like"/>
</dbReference>
<feature type="transmembrane region" description="Helical" evidence="3">
    <location>
        <begin position="382"/>
        <end position="401"/>
    </location>
</feature>
<comment type="caution">
    <text evidence="5">The sequence shown here is derived from an EMBL/GenBank/DDBJ whole genome shotgun (WGS) entry which is preliminary data.</text>
</comment>
<dbReference type="Pfam" id="PF25973">
    <property type="entry name" value="BSH_CzcB"/>
    <property type="match status" value="1"/>
</dbReference>
<protein>
    <submittedName>
        <fullName evidence="5">HlyD family secretion protein</fullName>
    </submittedName>
</protein>
<evidence type="ECO:0000256" key="2">
    <source>
        <dbReference type="ARBA" id="ARBA00023054"/>
    </source>
</evidence>
<keyword evidence="6" id="KW-1185">Reference proteome</keyword>
<organism evidence="5 6">
    <name type="scientific">Bythopirellula polymerisocia</name>
    <dbReference type="NCBI Taxonomy" id="2528003"/>
    <lineage>
        <taxon>Bacteria</taxon>
        <taxon>Pseudomonadati</taxon>
        <taxon>Planctomycetota</taxon>
        <taxon>Planctomycetia</taxon>
        <taxon>Pirellulales</taxon>
        <taxon>Lacipirellulaceae</taxon>
        <taxon>Bythopirellula</taxon>
    </lineage>
</organism>
<proteinExistence type="predicted"/>
<dbReference type="PANTHER" id="PTHR32347:SF23">
    <property type="entry name" value="BLL5650 PROTEIN"/>
    <property type="match status" value="1"/>
</dbReference>
<dbReference type="OrthoDB" id="248877at2"/>
<dbReference type="Gene3D" id="2.40.30.170">
    <property type="match status" value="1"/>
</dbReference>
<keyword evidence="3" id="KW-0472">Membrane</keyword>
<dbReference type="EMBL" id="SJPS01000003">
    <property type="protein sequence ID" value="TWU27434.1"/>
    <property type="molecule type" value="Genomic_DNA"/>
</dbReference>
<sequence>MSTLEPYETTHDSWQQVEDFLANLHELARAPIESDAFYRKLLAGCVATLAARGGAIWLPGLRSNWQLSQQINSEHFLNDNQAENLRLLQNSASWDRPQVLLPEGRESPADTVLLLGAVHDADTQTEASKRPRAIVELFLRSGCSPAVQHGWEEFLATVCQVAAEFHTHEELRNLRSEHASHAEVLNLIRRIQAGENLTGLAYNITNEGRRFLGVDRVSLVLRKSTKWHLQSASGTERFESRAEAVKQLENLARVTAQWSEPIDYFDSSKAVADLPTAVGDALQEHLDSSHARRLVAVPIQFRNKDRTDTTSHKSDECLAVLIAEDFGTNNDQLLRSRVVELADLCEPALQQAVRLDRFPVRTTLAWANRWQKLCETWGVSRLALAAVAIAFALAALVFVPADFEIEASGTLVPQVEQDIFATTNGTVREILVQHGDQVTKGDVLCVLDDPQLSLDQERVRGEIATVRKRLEAIAVARTDRKSREEPSTDRLPLSAEARQLELRLASLEQQAAILQGRDQALTLRSPMDGMVLTLDVQHLLRTRPVERGQVLFTVADTNSGWQLKARVPQDQIGHVLTAEVETEAPLPVRFKLAGDLENVFQGHVTDISETAVFDTEKLAEELPDIQVDVAVDSEHLPAARPGMEAKVRMLCGRKPLGYVWLHGVWDNLYGWLAF</sequence>
<dbReference type="AlphaFoldDB" id="A0A5C6CUV6"/>
<dbReference type="RefSeq" id="WP_146450645.1">
    <property type="nucleotide sequence ID" value="NZ_SJPS01000003.1"/>
</dbReference>
<dbReference type="PANTHER" id="PTHR32347">
    <property type="entry name" value="EFFLUX SYSTEM COMPONENT YKNX-RELATED"/>
    <property type="match status" value="1"/>
</dbReference>
<evidence type="ECO:0000313" key="5">
    <source>
        <dbReference type="EMBL" id="TWU27434.1"/>
    </source>
</evidence>
<accession>A0A5C6CUV6</accession>